<comment type="pathway">
    <text evidence="8">Amino-acid biosynthesis; L-lysine biosynthesis via DAP pathway; (S)-tetrahydrodipicolinate from L-aspartate: step 4/4.</text>
</comment>
<dbReference type="SUPFAM" id="SSF55347">
    <property type="entry name" value="Glyceraldehyde-3-phosphate dehydrogenase-like, C-terminal domain"/>
    <property type="match status" value="1"/>
</dbReference>
<feature type="domain" description="Dihydrodipicolinate reductase C-terminal" evidence="13">
    <location>
        <begin position="98"/>
        <end position="213"/>
    </location>
</feature>
<dbReference type="EMBL" id="CP139487">
    <property type="protein sequence ID" value="WPU63420.1"/>
    <property type="molecule type" value="Genomic_DNA"/>
</dbReference>
<keyword evidence="2" id="KW-0028">Amino-acid biosynthesis</keyword>
<organism evidence="14 15">
    <name type="scientific">Peredibacter starrii</name>
    <dbReference type="NCBI Taxonomy" id="28202"/>
    <lineage>
        <taxon>Bacteria</taxon>
        <taxon>Pseudomonadati</taxon>
        <taxon>Bdellovibrionota</taxon>
        <taxon>Bacteriovoracia</taxon>
        <taxon>Bacteriovoracales</taxon>
        <taxon>Bacteriovoracaceae</taxon>
        <taxon>Peredibacter</taxon>
    </lineage>
</organism>
<dbReference type="InterPro" id="IPR023940">
    <property type="entry name" value="DHDPR_bac"/>
</dbReference>
<dbReference type="InterPro" id="IPR000846">
    <property type="entry name" value="DapB_N"/>
</dbReference>
<dbReference type="Proteomes" id="UP001324634">
    <property type="component" value="Chromosome"/>
</dbReference>
<evidence type="ECO:0000256" key="7">
    <source>
        <dbReference type="ARBA" id="ARBA00023154"/>
    </source>
</evidence>
<dbReference type="GO" id="GO:0009089">
    <property type="term" value="P:lysine biosynthetic process via diaminopimelate"/>
    <property type="evidence" value="ECO:0007669"/>
    <property type="project" value="InterPro"/>
</dbReference>
<evidence type="ECO:0000259" key="13">
    <source>
        <dbReference type="Pfam" id="PF05173"/>
    </source>
</evidence>
<evidence type="ECO:0000256" key="1">
    <source>
        <dbReference type="ARBA" id="ARBA00006642"/>
    </source>
</evidence>
<evidence type="ECO:0000256" key="2">
    <source>
        <dbReference type="ARBA" id="ARBA00022605"/>
    </source>
</evidence>
<comment type="similarity">
    <text evidence="1">Belongs to the DapB family.</text>
</comment>
<keyword evidence="15" id="KW-1185">Reference proteome</keyword>
<proteinExistence type="inferred from homology"/>
<gene>
    <name evidence="14" type="ORF">SOO65_12050</name>
</gene>
<keyword evidence="7" id="KW-0457">Lysine biosynthesis</keyword>
<accession>A0AAX4HJN5</accession>
<keyword evidence="3" id="KW-0521">NADP</keyword>
<dbReference type="PANTHER" id="PTHR20836">
    <property type="entry name" value="DIHYDRODIPICOLINATE REDUCTASE"/>
    <property type="match status" value="1"/>
</dbReference>
<dbReference type="SUPFAM" id="SSF51735">
    <property type="entry name" value="NAD(P)-binding Rossmann-fold domains"/>
    <property type="match status" value="1"/>
</dbReference>
<sequence>MRIALLGKGKTGSKVLEFAQDVEVFDSSNVPTYDKLIKHDVIISFLPGEAFEALIPVLLETKKPVVTGSTGFKWPVNFDKTLQEKNVSWIFATNFSLGVVVLKQLIERLHQVDGLFKEKTLSIHEVHHTKKLDAPSGTALSMKEWLQEPCEITSERTGDVVGLHTLTLETPGEILRLEHEAKDRRLFAEGAVWAANYITKNNMKPGLHAFQKVVEGHLSL</sequence>
<evidence type="ECO:0000256" key="9">
    <source>
        <dbReference type="ARBA" id="ARBA00038983"/>
    </source>
</evidence>
<dbReference type="PANTHER" id="PTHR20836:SF0">
    <property type="entry name" value="4-HYDROXY-TETRAHYDRODIPICOLINATE REDUCTASE 1, CHLOROPLASTIC-RELATED"/>
    <property type="match status" value="1"/>
</dbReference>
<dbReference type="AlphaFoldDB" id="A0AAX4HJN5"/>
<dbReference type="InterPro" id="IPR022663">
    <property type="entry name" value="DapB_C"/>
</dbReference>
<keyword evidence="6" id="KW-0520">NAD</keyword>
<evidence type="ECO:0000256" key="5">
    <source>
        <dbReference type="ARBA" id="ARBA00023002"/>
    </source>
</evidence>
<dbReference type="Pfam" id="PF01113">
    <property type="entry name" value="DapB_N"/>
    <property type="match status" value="1"/>
</dbReference>
<evidence type="ECO:0000256" key="8">
    <source>
        <dbReference type="ARBA" id="ARBA00037922"/>
    </source>
</evidence>
<evidence type="ECO:0000259" key="12">
    <source>
        <dbReference type="Pfam" id="PF01113"/>
    </source>
</evidence>
<comment type="catalytic activity">
    <reaction evidence="11">
        <text>(S)-2,3,4,5-tetrahydrodipicolinate + NAD(+) + H2O = (2S,4S)-4-hydroxy-2,3,4,5-tetrahydrodipicolinate + NADH + H(+)</text>
        <dbReference type="Rhea" id="RHEA:35323"/>
        <dbReference type="ChEBI" id="CHEBI:15377"/>
        <dbReference type="ChEBI" id="CHEBI:15378"/>
        <dbReference type="ChEBI" id="CHEBI:16845"/>
        <dbReference type="ChEBI" id="CHEBI:57540"/>
        <dbReference type="ChEBI" id="CHEBI:57945"/>
        <dbReference type="ChEBI" id="CHEBI:67139"/>
        <dbReference type="EC" id="1.17.1.8"/>
    </reaction>
</comment>
<protein>
    <recommendedName>
        <fullName evidence="9">4-hydroxy-tetrahydrodipicolinate reductase</fullName>
        <ecNumber evidence="9">1.17.1.8</ecNumber>
    </recommendedName>
</protein>
<dbReference type="RefSeq" id="WP_321390096.1">
    <property type="nucleotide sequence ID" value="NZ_CP139487.1"/>
</dbReference>
<evidence type="ECO:0000256" key="3">
    <source>
        <dbReference type="ARBA" id="ARBA00022857"/>
    </source>
</evidence>
<dbReference type="Pfam" id="PF05173">
    <property type="entry name" value="DapB_C"/>
    <property type="match status" value="1"/>
</dbReference>
<dbReference type="Gene3D" id="3.30.360.10">
    <property type="entry name" value="Dihydrodipicolinate Reductase, domain 2"/>
    <property type="match status" value="1"/>
</dbReference>
<dbReference type="InterPro" id="IPR036291">
    <property type="entry name" value="NAD(P)-bd_dom_sf"/>
</dbReference>
<evidence type="ECO:0000313" key="15">
    <source>
        <dbReference type="Proteomes" id="UP001324634"/>
    </source>
</evidence>
<dbReference type="EC" id="1.17.1.8" evidence="9"/>
<evidence type="ECO:0000313" key="14">
    <source>
        <dbReference type="EMBL" id="WPU63420.1"/>
    </source>
</evidence>
<feature type="domain" description="Dihydrodipicolinate reductase N-terminal" evidence="12">
    <location>
        <begin position="35"/>
        <end position="95"/>
    </location>
</feature>
<dbReference type="KEGG" id="psti:SOO65_12050"/>
<evidence type="ECO:0000256" key="10">
    <source>
        <dbReference type="ARBA" id="ARBA00049080"/>
    </source>
</evidence>
<evidence type="ECO:0000256" key="6">
    <source>
        <dbReference type="ARBA" id="ARBA00023027"/>
    </source>
</evidence>
<keyword evidence="5" id="KW-0560">Oxidoreductase</keyword>
<comment type="catalytic activity">
    <reaction evidence="10">
        <text>(S)-2,3,4,5-tetrahydrodipicolinate + NADP(+) + H2O = (2S,4S)-4-hydroxy-2,3,4,5-tetrahydrodipicolinate + NADPH + H(+)</text>
        <dbReference type="Rhea" id="RHEA:35331"/>
        <dbReference type="ChEBI" id="CHEBI:15377"/>
        <dbReference type="ChEBI" id="CHEBI:15378"/>
        <dbReference type="ChEBI" id="CHEBI:16845"/>
        <dbReference type="ChEBI" id="CHEBI:57783"/>
        <dbReference type="ChEBI" id="CHEBI:58349"/>
        <dbReference type="ChEBI" id="CHEBI:67139"/>
        <dbReference type="EC" id="1.17.1.8"/>
    </reaction>
</comment>
<evidence type="ECO:0000256" key="11">
    <source>
        <dbReference type="ARBA" id="ARBA00049396"/>
    </source>
</evidence>
<evidence type="ECO:0000256" key="4">
    <source>
        <dbReference type="ARBA" id="ARBA00022915"/>
    </source>
</evidence>
<reference evidence="14 15" key="1">
    <citation type="submission" date="2023-11" db="EMBL/GenBank/DDBJ databases">
        <title>Peredibacter starrii A3.12.</title>
        <authorList>
            <person name="Mitchell R.J."/>
        </authorList>
    </citation>
    <scope>NUCLEOTIDE SEQUENCE [LARGE SCALE GENOMIC DNA]</scope>
    <source>
        <strain evidence="14 15">A3.12</strain>
    </source>
</reference>
<name>A0AAX4HJN5_9BACT</name>
<dbReference type="GO" id="GO:0019877">
    <property type="term" value="P:diaminopimelate biosynthetic process"/>
    <property type="evidence" value="ECO:0007669"/>
    <property type="project" value="UniProtKB-KW"/>
</dbReference>
<dbReference type="GO" id="GO:0008839">
    <property type="term" value="F:4-hydroxy-tetrahydrodipicolinate reductase"/>
    <property type="evidence" value="ECO:0007669"/>
    <property type="project" value="UniProtKB-EC"/>
</dbReference>
<dbReference type="PIRSF" id="PIRSF000161">
    <property type="entry name" value="DHPR"/>
    <property type="match status" value="1"/>
</dbReference>
<keyword evidence="4" id="KW-0220">Diaminopimelate biosynthesis</keyword>